<gene>
    <name evidence="5" type="ORF">FCM35_KLT14331</name>
</gene>
<evidence type="ECO:0000256" key="3">
    <source>
        <dbReference type="ARBA" id="ARBA00022946"/>
    </source>
</evidence>
<dbReference type="Pfam" id="PF01535">
    <property type="entry name" value="PPR"/>
    <property type="match status" value="1"/>
</dbReference>
<keyword evidence="2" id="KW-0677">Repeat</keyword>
<dbReference type="PANTHER" id="PTHR47936:SF3">
    <property type="entry name" value="PENTACOTRIPEPTIDE-REPEAT REGION OF PRORP DOMAIN-CONTAINING PROTEIN"/>
    <property type="match status" value="1"/>
</dbReference>
<evidence type="ECO:0000256" key="1">
    <source>
        <dbReference type="ARBA" id="ARBA00007626"/>
    </source>
</evidence>
<feature type="repeat" description="PPR" evidence="4">
    <location>
        <begin position="395"/>
        <end position="429"/>
    </location>
</feature>
<feature type="repeat" description="PPR" evidence="4">
    <location>
        <begin position="325"/>
        <end position="359"/>
    </location>
</feature>
<sequence>MHLRFPLEHLSSPAIALFRRSNPPKSLLSPFPCCSPSRIPNPDTLLTTSASRAPSLVRLLLHSPCRNFSSLSGSQMPQRKRGKLLSVDPDGNAVDFGEMTRLIREDASGLEAQLHQKNLMISPSFVIGVLCVLNKEGIPALRFFNWVLNYCPSFVPSAKIYNQLVNNLGIVNDYETMINLLTKLSSSGFCLTEKAFAFLPPTGSDDLASSVARIVDVLNGVGSCRGSGIFSLIRYLCSINAFDLAISVMEKTSRKTRYYNALIAAKCKNGDFQGARDVLDEMPQSNCDPDMNSFNYILGCLLKYNKVNEACGLLEVMERLGFTPDELTYELLAFHACKANRIDSAIQFLDRMFVEGLRPLFKTHAAFIKGYFSLGREADACKYVVDMSVRDKYSVNVNYSRLSSLFCNSKRVLEAGRVLFEMMEKGFRPNHSIYIRVVKMLLVAGRVDMASQLRNMFGKFKLQKNSH</sequence>
<dbReference type="InterPro" id="IPR011990">
    <property type="entry name" value="TPR-like_helical_dom_sf"/>
</dbReference>
<comment type="caution">
    <text evidence="5">The sequence shown here is derived from an EMBL/GenBank/DDBJ whole genome shotgun (WGS) entry which is preliminary data.</text>
</comment>
<dbReference type="AlphaFoldDB" id="A0A833QD37"/>
<dbReference type="OrthoDB" id="185373at2759"/>
<dbReference type="InterPro" id="IPR002885">
    <property type="entry name" value="PPR_rpt"/>
</dbReference>
<comment type="similarity">
    <text evidence="1">Belongs to the PPR family. P subfamily.</text>
</comment>
<dbReference type="Proteomes" id="UP000623129">
    <property type="component" value="Unassembled WGS sequence"/>
</dbReference>
<feature type="repeat" description="PPR" evidence="4">
    <location>
        <begin position="290"/>
        <end position="324"/>
    </location>
</feature>
<dbReference type="Gene3D" id="1.25.40.10">
    <property type="entry name" value="Tetratricopeptide repeat domain"/>
    <property type="match status" value="2"/>
</dbReference>
<dbReference type="EMBL" id="SWLB01000027">
    <property type="protein sequence ID" value="KAF3321078.1"/>
    <property type="molecule type" value="Genomic_DNA"/>
</dbReference>
<evidence type="ECO:0000313" key="5">
    <source>
        <dbReference type="EMBL" id="KAF3321078.1"/>
    </source>
</evidence>
<organism evidence="5 6">
    <name type="scientific">Carex littledalei</name>
    <dbReference type="NCBI Taxonomy" id="544730"/>
    <lineage>
        <taxon>Eukaryota</taxon>
        <taxon>Viridiplantae</taxon>
        <taxon>Streptophyta</taxon>
        <taxon>Embryophyta</taxon>
        <taxon>Tracheophyta</taxon>
        <taxon>Spermatophyta</taxon>
        <taxon>Magnoliopsida</taxon>
        <taxon>Liliopsida</taxon>
        <taxon>Poales</taxon>
        <taxon>Cyperaceae</taxon>
        <taxon>Cyperoideae</taxon>
        <taxon>Cariceae</taxon>
        <taxon>Carex</taxon>
        <taxon>Carex subgen. Euthyceras</taxon>
    </lineage>
</organism>
<evidence type="ECO:0000256" key="2">
    <source>
        <dbReference type="ARBA" id="ARBA00022737"/>
    </source>
</evidence>
<keyword evidence="6" id="KW-1185">Reference proteome</keyword>
<keyword evidence="3" id="KW-0809">Transit peptide</keyword>
<dbReference type="NCBIfam" id="TIGR00756">
    <property type="entry name" value="PPR"/>
    <property type="match status" value="2"/>
</dbReference>
<protein>
    <submittedName>
        <fullName evidence="5">Pentatricopeptide repeat-containing protein</fullName>
    </submittedName>
</protein>
<evidence type="ECO:0000313" key="6">
    <source>
        <dbReference type="Proteomes" id="UP000623129"/>
    </source>
</evidence>
<name>A0A833QD37_9POAL</name>
<reference evidence="5" key="1">
    <citation type="submission" date="2020-01" db="EMBL/GenBank/DDBJ databases">
        <title>Genome sequence of Kobresia littledalei, the first chromosome-level genome in the family Cyperaceae.</title>
        <authorList>
            <person name="Qu G."/>
        </authorList>
    </citation>
    <scope>NUCLEOTIDE SEQUENCE</scope>
    <source>
        <strain evidence="5">C.B.Clarke</strain>
        <tissue evidence="5">Leaf</tissue>
    </source>
</reference>
<evidence type="ECO:0000256" key="4">
    <source>
        <dbReference type="PROSITE-ProRule" id="PRU00708"/>
    </source>
</evidence>
<proteinExistence type="inferred from homology"/>
<dbReference type="PROSITE" id="PS51375">
    <property type="entry name" value="PPR"/>
    <property type="match status" value="4"/>
</dbReference>
<feature type="repeat" description="PPR" evidence="4">
    <location>
        <begin position="255"/>
        <end position="289"/>
    </location>
</feature>
<dbReference type="Pfam" id="PF13041">
    <property type="entry name" value="PPR_2"/>
    <property type="match status" value="1"/>
</dbReference>
<accession>A0A833QD37</accession>
<dbReference type="PANTHER" id="PTHR47936">
    <property type="entry name" value="PPR_LONG DOMAIN-CONTAINING PROTEIN"/>
    <property type="match status" value="1"/>
</dbReference>